<organism evidence="3 4">
    <name type="scientific">Geotalea daltonii (strain DSM 22248 / JCM 15807 / FRC-32)</name>
    <name type="common">Geobacter daltonii</name>
    <dbReference type="NCBI Taxonomy" id="316067"/>
    <lineage>
        <taxon>Bacteria</taxon>
        <taxon>Pseudomonadati</taxon>
        <taxon>Thermodesulfobacteriota</taxon>
        <taxon>Desulfuromonadia</taxon>
        <taxon>Geobacterales</taxon>
        <taxon>Geobacteraceae</taxon>
        <taxon>Geotalea</taxon>
    </lineage>
</organism>
<feature type="domain" description="Flagellar hook-length control protein-like C-terminal" evidence="2">
    <location>
        <begin position="448"/>
        <end position="522"/>
    </location>
</feature>
<evidence type="ECO:0000256" key="1">
    <source>
        <dbReference type="SAM" id="MobiDB-lite"/>
    </source>
</evidence>
<dbReference type="Gene3D" id="3.30.750.140">
    <property type="match status" value="1"/>
</dbReference>
<feature type="region of interest" description="Disordered" evidence="1">
    <location>
        <begin position="190"/>
        <end position="223"/>
    </location>
</feature>
<accession>B9LZQ5</accession>
<dbReference type="PANTHER" id="PTHR37533:SF2">
    <property type="entry name" value="FLAGELLAR HOOK-LENGTH CONTROL PROTEIN"/>
    <property type="match status" value="1"/>
</dbReference>
<feature type="region of interest" description="Disordered" evidence="1">
    <location>
        <begin position="345"/>
        <end position="397"/>
    </location>
</feature>
<dbReference type="CDD" id="cd17470">
    <property type="entry name" value="T3SS_Flik_C"/>
    <property type="match status" value="1"/>
</dbReference>
<feature type="region of interest" description="Disordered" evidence="1">
    <location>
        <begin position="60"/>
        <end position="84"/>
    </location>
</feature>
<keyword evidence="3" id="KW-0966">Cell projection</keyword>
<dbReference type="InterPro" id="IPR052563">
    <property type="entry name" value="FliK"/>
</dbReference>
<dbReference type="EMBL" id="CP001390">
    <property type="protein sequence ID" value="ACM18869.1"/>
    <property type="molecule type" value="Genomic_DNA"/>
</dbReference>
<proteinExistence type="predicted"/>
<dbReference type="Pfam" id="PF02120">
    <property type="entry name" value="Flg_hook"/>
    <property type="match status" value="1"/>
</dbReference>
<dbReference type="InterPro" id="IPR021136">
    <property type="entry name" value="Flagellar_hook_control-like_C"/>
</dbReference>
<dbReference type="OrthoDB" id="5432473at2"/>
<dbReference type="RefSeq" id="WP_012645598.1">
    <property type="nucleotide sequence ID" value="NC_011979.1"/>
</dbReference>
<dbReference type="InterPro" id="IPR038610">
    <property type="entry name" value="FliK-like_C_sf"/>
</dbReference>
<keyword evidence="4" id="KW-1185">Reference proteome</keyword>
<protein>
    <submittedName>
        <fullName evidence="3">Flagellar hook-length control protein FliK</fullName>
    </submittedName>
</protein>
<dbReference type="PANTHER" id="PTHR37533">
    <property type="entry name" value="FLAGELLAR HOOK-LENGTH CONTROL PROTEIN"/>
    <property type="match status" value="1"/>
</dbReference>
<dbReference type="Proteomes" id="UP000007721">
    <property type="component" value="Chromosome"/>
</dbReference>
<evidence type="ECO:0000259" key="2">
    <source>
        <dbReference type="Pfam" id="PF02120"/>
    </source>
</evidence>
<name>B9LZQ5_GEODF</name>
<keyword evidence="3" id="KW-0969">Cilium</keyword>
<dbReference type="HOGENOM" id="CLU_475497_0_0_7"/>
<dbReference type="AlphaFoldDB" id="B9LZQ5"/>
<dbReference type="STRING" id="316067.Geob_0500"/>
<reference evidence="3 4" key="1">
    <citation type="submission" date="2009-01" db="EMBL/GenBank/DDBJ databases">
        <title>Complete sequence of Geobacter sp. FRC-32.</title>
        <authorList>
            <consortium name="US DOE Joint Genome Institute"/>
            <person name="Lucas S."/>
            <person name="Copeland A."/>
            <person name="Lapidus A."/>
            <person name="Glavina del Rio T."/>
            <person name="Dalin E."/>
            <person name="Tice H."/>
            <person name="Bruce D."/>
            <person name="Goodwin L."/>
            <person name="Pitluck S."/>
            <person name="Saunders E."/>
            <person name="Brettin T."/>
            <person name="Detter J.C."/>
            <person name="Han C."/>
            <person name="Larimer F."/>
            <person name="Land M."/>
            <person name="Hauser L."/>
            <person name="Kyrpides N."/>
            <person name="Ovchinnikova G."/>
            <person name="Kostka J."/>
            <person name="Richardson P."/>
        </authorList>
    </citation>
    <scope>NUCLEOTIDE SEQUENCE [LARGE SCALE GENOMIC DNA]</scope>
    <source>
        <strain evidence="4">DSM 22248 / JCM 15807 / FRC-32</strain>
    </source>
</reference>
<sequence>MDNMQVVLPSQGAALIPLVTPVSIGKAAAVNSAFLNAGPTFAELLGNIAMEPAADVLKGEEPRAAVPESASAGNAEPVKKGDEAEVSPVALEGDQLLLTVQQTTIAVGAIPIQPQEQNQNRAQTETPQLQVQTGKQLPSEVQVPVAKLPDPQVQVPPQPLIQAQKEPIPEVKTEPFHGEAMMKTAETAAVMPQQKQGETEPPSENRQKAETESIPQTRISKTTATAEVEPVLAEAAPEAGAAKKVELPERVVVPSGNGIPASATVSVASPLFESGIELSVEGTKATEVVAKADPGLGKSAPVTISGQTETQETTPAITVETTPAEAPGIKEKTVRQVQDRMTVRAGDGHVETAESKPATAGKDAAASGQKEMPEIKTTGKPFSPDLGDSGGNSATGERGMNSQLQFAATGEVVKTSAISETPYKGEAPATATAESIVSQVKESLTLHNPKEGRQITLTLNPAELGELKINVSMEGQRLKVEVVAENAMVRDVLMANIDTLKESLSKQNVTMERFNVSTGGNYGFSQQSGGEKWVPQNRSYNSYAAMGGTFADGEEKRVSYLTGTGQGLVDVRF</sequence>
<dbReference type="eggNOG" id="COG3144">
    <property type="taxonomic scope" value="Bacteria"/>
</dbReference>
<evidence type="ECO:0000313" key="4">
    <source>
        <dbReference type="Proteomes" id="UP000007721"/>
    </source>
</evidence>
<keyword evidence="3" id="KW-0282">Flagellum</keyword>
<feature type="compositionally biased region" description="Basic and acidic residues" evidence="1">
    <location>
        <begin position="345"/>
        <end position="354"/>
    </location>
</feature>
<evidence type="ECO:0000313" key="3">
    <source>
        <dbReference type="EMBL" id="ACM18869.1"/>
    </source>
</evidence>
<dbReference type="KEGG" id="geo:Geob_0500"/>
<gene>
    <name evidence="3" type="primary">fliK</name>
    <name evidence="3" type="ordered locus">Geob_0500</name>
</gene>